<feature type="region of interest" description="Disordered" evidence="1">
    <location>
        <begin position="100"/>
        <end position="119"/>
    </location>
</feature>
<dbReference type="Proteomes" id="UP000076722">
    <property type="component" value="Unassembled WGS sequence"/>
</dbReference>
<organism evidence="2 3">
    <name type="scientific">Sistotremastrum niveocremeum HHB9708</name>
    <dbReference type="NCBI Taxonomy" id="1314777"/>
    <lineage>
        <taxon>Eukaryota</taxon>
        <taxon>Fungi</taxon>
        <taxon>Dikarya</taxon>
        <taxon>Basidiomycota</taxon>
        <taxon>Agaricomycotina</taxon>
        <taxon>Agaricomycetes</taxon>
        <taxon>Sistotremastrales</taxon>
        <taxon>Sistotremastraceae</taxon>
        <taxon>Sertulicium</taxon>
        <taxon>Sertulicium niveocremeum</taxon>
    </lineage>
</organism>
<gene>
    <name evidence="2" type="ORF">SISNIDRAFT_487031</name>
</gene>
<dbReference type="AlphaFoldDB" id="A0A164SQW5"/>
<evidence type="ECO:0000313" key="2">
    <source>
        <dbReference type="EMBL" id="KZS91716.1"/>
    </source>
</evidence>
<sequence length="179" mass="20416">MFHPLARSENILCEVDPFVPIDTDSRVLLRSYHGDPDIFSHTLFPTTNMQKSPQLPITIHLAAFEAMGTITELILTLNHLLVTAVFRRIRVILAQPPPPPKIVPKDRHDDFDEDESGENDGWAEFSLDGYYTGIPTRLRTDPSLFTWYSLLSPNRAHIGHSLSSTQAQPFYLLFRCQRT</sequence>
<evidence type="ECO:0000256" key="1">
    <source>
        <dbReference type="SAM" id="MobiDB-lite"/>
    </source>
</evidence>
<reference evidence="2 3" key="1">
    <citation type="journal article" date="2016" name="Mol. Biol. Evol.">
        <title>Comparative Genomics of Early-Diverging Mushroom-Forming Fungi Provides Insights into the Origins of Lignocellulose Decay Capabilities.</title>
        <authorList>
            <person name="Nagy L.G."/>
            <person name="Riley R."/>
            <person name="Tritt A."/>
            <person name="Adam C."/>
            <person name="Daum C."/>
            <person name="Floudas D."/>
            <person name="Sun H."/>
            <person name="Yadav J.S."/>
            <person name="Pangilinan J."/>
            <person name="Larsson K.H."/>
            <person name="Matsuura K."/>
            <person name="Barry K."/>
            <person name="Labutti K."/>
            <person name="Kuo R."/>
            <person name="Ohm R.A."/>
            <person name="Bhattacharya S.S."/>
            <person name="Shirouzu T."/>
            <person name="Yoshinaga Y."/>
            <person name="Martin F.M."/>
            <person name="Grigoriev I.V."/>
            <person name="Hibbett D.S."/>
        </authorList>
    </citation>
    <scope>NUCLEOTIDE SEQUENCE [LARGE SCALE GENOMIC DNA]</scope>
    <source>
        <strain evidence="2 3">HHB9708</strain>
    </source>
</reference>
<protein>
    <submittedName>
        <fullName evidence="2">Uncharacterized protein</fullName>
    </submittedName>
</protein>
<accession>A0A164SQW5</accession>
<name>A0A164SQW5_9AGAM</name>
<evidence type="ECO:0000313" key="3">
    <source>
        <dbReference type="Proteomes" id="UP000076722"/>
    </source>
</evidence>
<dbReference type="EMBL" id="KV419413">
    <property type="protein sequence ID" value="KZS91716.1"/>
    <property type="molecule type" value="Genomic_DNA"/>
</dbReference>
<proteinExistence type="predicted"/>
<keyword evidence="3" id="KW-1185">Reference proteome</keyword>